<dbReference type="OrthoDB" id="9802802at2"/>
<dbReference type="InterPro" id="IPR009057">
    <property type="entry name" value="Homeodomain-like_sf"/>
</dbReference>
<evidence type="ECO:0000259" key="7">
    <source>
        <dbReference type="PROSITE" id="PS50977"/>
    </source>
</evidence>
<evidence type="ECO:0000256" key="4">
    <source>
        <dbReference type="ARBA" id="ARBA00023163"/>
    </source>
</evidence>
<keyword evidence="1" id="KW-0678">Repressor</keyword>
<dbReference type="PRINTS" id="PR00455">
    <property type="entry name" value="HTHTETR"/>
</dbReference>
<sequence length="315" mass="32860">MEPDDDRAEPHRPRHALAERAPRRRGGAPFRSSAGARAGGGAGRLGAGRPAPRGPAAARLLRPARRDGRGAGELAGPALRRRRAPAGVLRGAGTRARRGAGAGLGGPVPVTAAPAVDPGGLPADRHGRILDAAERCLVRNGFDRTTMQDIARQAAMSPANLYRYFGSKEALVVGLVEREHLRGAALVERLGREGDGRAAVLGVIDAYFGRISRDHAILRLGIWSEATRNPAIAALVARTEEDGRAWFVGALSRLFGPAGRDPAAFHAELAVALKGIVVSKAVLPEYDPAPAVARLRAALDTGPSGWHAASPETGS</sequence>
<feature type="compositionally biased region" description="Low complexity" evidence="6">
    <location>
        <begin position="47"/>
        <end position="61"/>
    </location>
</feature>
<dbReference type="Gene3D" id="1.10.357.10">
    <property type="entry name" value="Tetracycline Repressor, domain 2"/>
    <property type="match status" value="1"/>
</dbReference>
<feature type="compositionally biased region" description="Low complexity" evidence="6">
    <location>
        <begin position="27"/>
        <end position="36"/>
    </location>
</feature>
<comment type="caution">
    <text evidence="8">The sequence shown here is derived from an EMBL/GenBank/DDBJ whole genome shotgun (WGS) entry which is preliminary data.</text>
</comment>
<evidence type="ECO:0000256" key="1">
    <source>
        <dbReference type="ARBA" id="ARBA00022491"/>
    </source>
</evidence>
<dbReference type="SUPFAM" id="SSF46689">
    <property type="entry name" value="Homeodomain-like"/>
    <property type="match status" value="1"/>
</dbReference>
<dbReference type="InterPro" id="IPR001647">
    <property type="entry name" value="HTH_TetR"/>
</dbReference>
<dbReference type="SUPFAM" id="SSF48498">
    <property type="entry name" value="Tetracyclin repressor-like, C-terminal domain"/>
    <property type="match status" value="1"/>
</dbReference>
<dbReference type="InterPro" id="IPR050109">
    <property type="entry name" value="HTH-type_TetR-like_transc_reg"/>
</dbReference>
<proteinExistence type="predicted"/>
<gene>
    <name evidence="8" type="ORF">D3273_17205</name>
</gene>
<organism evidence="8 9">
    <name type="scientific">Lichenibacterium minor</name>
    <dbReference type="NCBI Taxonomy" id="2316528"/>
    <lineage>
        <taxon>Bacteria</taxon>
        <taxon>Pseudomonadati</taxon>
        <taxon>Pseudomonadota</taxon>
        <taxon>Alphaproteobacteria</taxon>
        <taxon>Hyphomicrobiales</taxon>
        <taxon>Lichenihabitantaceae</taxon>
        <taxon>Lichenibacterium</taxon>
    </lineage>
</organism>
<dbReference type="PANTHER" id="PTHR30055:SF223">
    <property type="entry name" value="HTH-TYPE TRANSCRIPTIONAL REGULATOR UIDR"/>
    <property type="match status" value="1"/>
</dbReference>
<dbReference type="InterPro" id="IPR039538">
    <property type="entry name" value="BetI_C"/>
</dbReference>
<dbReference type="GO" id="GO:0000976">
    <property type="term" value="F:transcription cis-regulatory region binding"/>
    <property type="evidence" value="ECO:0007669"/>
    <property type="project" value="TreeGrafter"/>
</dbReference>
<evidence type="ECO:0000256" key="5">
    <source>
        <dbReference type="PROSITE-ProRule" id="PRU00335"/>
    </source>
</evidence>
<accession>A0A4Q2U2L1</accession>
<dbReference type="InterPro" id="IPR036271">
    <property type="entry name" value="Tet_transcr_reg_TetR-rel_C_sf"/>
</dbReference>
<evidence type="ECO:0000256" key="2">
    <source>
        <dbReference type="ARBA" id="ARBA00023015"/>
    </source>
</evidence>
<keyword evidence="9" id="KW-1185">Reference proteome</keyword>
<evidence type="ECO:0000256" key="3">
    <source>
        <dbReference type="ARBA" id="ARBA00023125"/>
    </source>
</evidence>
<feature type="domain" description="HTH tetR-type" evidence="7">
    <location>
        <begin position="123"/>
        <end position="183"/>
    </location>
</feature>
<feature type="DNA-binding region" description="H-T-H motif" evidence="5">
    <location>
        <begin position="146"/>
        <end position="165"/>
    </location>
</feature>
<dbReference type="PROSITE" id="PS50977">
    <property type="entry name" value="HTH_TETR_2"/>
    <property type="match status" value="1"/>
</dbReference>
<dbReference type="EMBL" id="QYBB01000021">
    <property type="protein sequence ID" value="RYC30749.1"/>
    <property type="molecule type" value="Genomic_DNA"/>
</dbReference>
<feature type="compositionally biased region" description="Gly residues" evidence="6">
    <location>
        <begin position="37"/>
        <end position="46"/>
    </location>
</feature>
<dbReference type="Pfam" id="PF00440">
    <property type="entry name" value="TetR_N"/>
    <property type="match status" value="1"/>
</dbReference>
<feature type="region of interest" description="Disordered" evidence="6">
    <location>
        <begin position="1"/>
        <end position="85"/>
    </location>
</feature>
<reference evidence="8 9" key="2">
    <citation type="submission" date="2019-02" db="EMBL/GenBank/DDBJ databases">
        <title>'Lichenibacterium ramalinii' gen. nov. sp. nov., 'Lichenibacterium minor' gen. nov. sp. nov.</title>
        <authorList>
            <person name="Pankratov T."/>
        </authorList>
    </citation>
    <scope>NUCLEOTIDE SEQUENCE [LARGE SCALE GENOMIC DNA]</scope>
    <source>
        <strain evidence="8 9">RmlP026</strain>
    </source>
</reference>
<dbReference type="Proteomes" id="UP000290759">
    <property type="component" value="Unassembled WGS sequence"/>
</dbReference>
<keyword evidence="2" id="KW-0805">Transcription regulation</keyword>
<dbReference type="AlphaFoldDB" id="A0A4Q2U2L1"/>
<keyword evidence="3 5" id="KW-0238">DNA-binding</keyword>
<reference evidence="8 9" key="1">
    <citation type="submission" date="2018-12" db="EMBL/GenBank/DDBJ databases">
        <authorList>
            <person name="Grouzdev D.S."/>
            <person name="Krutkina M.S."/>
        </authorList>
    </citation>
    <scope>NUCLEOTIDE SEQUENCE [LARGE SCALE GENOMIC DNA]</scope>
    <source>
        <strain evidence="8 9">RmlP026</strain>
    </source>
</reference>
<name>A0A4Q2U2L1_9HYPH</name>
<dbReference type="PANTHER" id="PTHR30055">
    <property type="entry name" value="HTH-TYPE TRANSCRIPTIONAL REGULATOR RUTR"/>
    <property type="match status" value="1"/>
</dbReference>
<evidence type="ECO:0000313" key="9">
    <source>
        <dbReference type="Proteomes" id="UP000290759"/>
    </source>
</evidence>
<evidence type="ECO:0000256" key="6">
    <source>
        <dbReference type="SAM" id="MobiDB-lite"/>
    </source>
</evidence>
<keyword evidence="4" id="KW-0804">Transcription</keyword>
<dbReference type="GO" id="GO:0003700">
    <property type="term" value="F:DNA-binding transcription factor activity"/>
    <property type="evidence" value="ECO:0007669"/>
    <property type="project" value="TreeGrafter"/>
</dbReference>
<feature type="compositionally biased region" description="Basic and acidic residues" evidence="6">
    <location>
        <begin position="8"/>
        <end position="21"/>
    </location>
</feature>
<protein>
    <submittedName>
        <fullName evidence="8">TetR/AcrR family transcriptional regulator</fullName>
    </submittedName>
</protein>
<dbReference type="Pfam" id="PF13977">
    <property type="entry name" value="TetR_C_6"/>
    <property type="match status" value="1"/>
</dbReference>
<evidence type="ECO:0000313" key="8">
    <source>
        <dbReference type="EMBL" id="RYC30749.1"/>
    </source>
</evidence>